<dbReference type="AlphaFoldDB" id="A0A0F9AS79"/>
<keyword evidence="1" id="KW-0472">Membrane</keyword>
<keyword evidence="1" id="KW-1133">Transmembrane helix</keyword>
<feature type="transmembrane region" description="Helical" evidence="1">
    <location>
        <begin position="85"/>
        <end position="105"/>
    </location>
</feature>
<evidence type="ECO:0000313" key="2">
    <source>
        <dbReference type="EMBL" id="KKL04497.1"/>
    </source>
</evidence>
<dbReference type="EMBL" id="LAZR01044500">
    <property type="protein sequence ID" value="KKL04497.1"/>
    <property type="molecule type" value="Genomic_DNA"/>
</dbReference>
<gene>
    <name evidence="2" type="ORF">LCGC14_2615460</name>
</gene>
<evidence type="ECO:0000256" key="1">
    <source>
        <dbReference type="SAM" id="Phobius"/>
    </source>
</evidence>
<sequence>MADEDKQGNNTNLLLGKVIGRLDATVQNLNEQNAALKGVNKRLDVLPCGIMEERVTGLMNWREELDAAATRRNKIKHFNKNELKVAILSSLITGAFTIIGVWFILLRAS</sequence>
<name>A0A0F9AS79_9ZZZZ</name>
<organism evidence="2">
    <name type="scientific">marine sediment metagenome</name>
    <dbReference type="NCBI Taxonomy" id="412755"/>
    <lineage>
        <taxon>unclassified sequences</taxon>
        <taxon>metagenomes</taxon>
        <taxon>ecological metagenomes</taxon>
    </lineage>
</organism>
<reference evidence="2" key="1">
    <citation type="journal article" date="2015" name="Nature">
        <title>Complex archaea that bridge the gap between prokaryotes and eukaryotes.</title>
        <authorList>
            <person name="Spang A."/>
            <person name="Saw J.H."/>
            <person name="Jorgensen S.L."/>
            <person name="Zaremba-Niedzwiedzka K."/>
            <person name="Martijn J."/>
            <person name="Lind A.E."/>
            <person name="van Eijk R."/>
            <person name="Schleper C."/>
            <person name="Guy L."/>
            <person name="Ettema T.J."/>
        </authorList>
    </citation>
    <scope>NUCLEOTIDE SEQUENCE</scope>
</reference>
<protein>
    <submittedName>
        <fullName evidence="2">Uncharacterized protein</fullName>
    </submittedName>
</protein>
<keyword evidence="1" id="KW-0812">Transmembrane</keyword>
<comment type="caution">
    <text evidence="2">The sequence shown here is derived from an EMBL/GenBank/DDBJ whole genome shotgun (WGS) entry which is preliminary data.</text>
</comment>
<accession>A0A0F9AS79</accession>
<proteinExistence type="predicted"/>